<gene>
    <name evidence="3" type="ORF">HIJ39_14025</name>
</gene>
<keyword evidence="1" id="KW-0472">Membrane</keyword>
<dbReference type="EMBL" id="JABBVZ010000052">
    <property type="protein sequence ID" value="NMP23460.1"/>
    <property type="molecule type" value="Genomic_DNA"/>
</dbReference>
<dbReference type="Proteomes" id="UP000533476">
    <property type="component" value="Unassembled WGS sequence"/>
</dbReference>
<evidence type="ECO:0000313" key="4">
    <source>
        <dbReference type="Proteomes" id="UP000533476"/>
    </source>
</evidence>
<proteinExistence type="predicted"/>
<dbReference type="RefSeq" id="WP_169100753.1">
    <property type="nucleotide sequence ID" value="NZ_JABBVZ010000052.1"/>
</dbReference>
<keyword evidence="1" id="KW-1133">Transmembrane helix</keyword>
<evidence type="ECO:0000259" key="2">
    <source>
        <dbReference type="Pfam" id="PF03779"/>
    </source>
</evidence>
<organism evidence="3 4">
    <name type="scientific">Sulfobacillus harzensis</name>
    <dbReference type="NCBI Taxonomy" id="2729629"/>
    <lineage>
        <taxon>Bacteria</taxon>
        <taxon>Bacillati</taxon>
        <taxon>Bacillota</taxon>
        <taxon>Clostridia</taxon>
        <taxon>Eubacteriales</taxon>
        <taxon>Clostridiales Family XVII. Incertae Sedis</taxon>
        <taxon>Sulfobacillus</taxon>
    </lineage>
</organism>
<comment type="caution">
    <text evidence="3">The sequence shown here is derived from an EMBL/GenBank/DDBJ whole genome shotgun (WGS) entry which is preliminary data.</text>
</comment>
<dbReference type="Pfam" id="PF03779">
    <property type="entry name" value="SPW"/>
    <property type="match status" value="1"/>
</dbReference>
<evidence type="ECO:0000313" key="3">
    <source>
        <dbReference type="EMBL" id="NMP23460.1"/>
    </source>
</evidence>
<feature type="domain" description="SPW repeat-containing integral membrane" evidence="2">
    <location>
        <begin position="3"/>
        <end position="100"/>
    </location>
</feature>
<protein>
    <submittedName>
        <fullName evidence="3">SPW repeat protein</fullName>
    </submittedName>
</protein>
<feature type="transmembrane region" description="Helical" evidence="1">
    <location>
        <begin position="83"/>
        <end position="101"/>
    </location>
</feature>
<feature type="transmembrane region" description="Helical" evidence="1">
    <location>
        <begin position="60"/>
        <end position="77"/>
    </location>
</feature>
<accession>A0A7Y0L6Q8</accession>
<sequence>MTWRNAFLAIFGAWFVVAAFAMNPTQSSLFLWSALIFGGLTLILSLWAMGDVEPRPWRHWLIAVFGLYLALTPWLYGFAAIAAIFWVIVLVGAATLAFALWQLW</sequence>
<dbReference type="InterPro" id="IPR005530">
    <property type="entry name" value="SPW"/>
</dbReference>
<keyword evidence="4" id="KW-1185">Reference proteome</keyword>
<feature type="transmembrane region" description="Helical" evidence="1">
    <location>
        <begin position="31"/>
        <end position="48"/>
    </location>
</feature>
<dbReference type="AlphaFoldDB" id="A0A7Y0L6Q8"/>
<evidence type="ECO:0000256" key="1">
    <source>
        <dbReference type="SAM" id="Phobius"/>
    </source>
</evidence>
<keyword evidence="1" id="KW-0812">Transmembrane</keyword>
<reference evidence="3 4" key="1">
    <citation type="submission" date="2020-04" db="EMBL/GenBank/DDBJ databases">
        <authorList>
            <person name="Zhang R."/>
            <person name="Schippers A."/>
        </authorList>
    </citation>
    <scope>NUCLEOTIDE SEQUENCE [LARGE SCALE GENOMIC DNA]</scope>
    <source>
        <strain evidence="3 4">DSM 109850</strain>
    </source>
</reference>
<name>A0A7Y0L6Q8_9FIRM</name>